<dbReference type="VEuPathDB" id="TrichDB:TVAGG3_0958040"/>
<keyword evidence="1 2" id="KW-0175">Coiled coil</keyword>
<evidence type="ECO:0000256" key="2">
    <source>
        <dbReference type="SAM" id="Coils"/>
    </source>
</evidence>
<sequence length="320" mass="37386">MAKIFYQNELNIKSPRFPHSSNPRRTHKVKIVSPEDEKSNDSPIEKFLRQELPKYHSDSDTVNTYQRAFDMLILQFQACRPILEQIKQEYDTYANELIKTSRDMVANLQPETSADDSYAEVINTMRQSKEHEFAEFKEESERKLDLLTTLRLKHNELVGQITSIKNEYEYIQNELQSKIQQIAEITNHTNQLSMDTMAFKSELVNLQAEFDERKQEESQMLLSIDVLNDKKNQVMKNTEEMKNEIASIALQREKVSEEIRSVRSQFDDVKNLFVEVGLKNQNMDLKLSNQAERIASLEQEIRAKVGDQTTPIDVLLSKYI</sequence>
<dbReference type="Proteomes" id="UP000001542">
    <property type="component" value="Unassembled WGS sequence"/>
</dbReference>
<evidence type="ECO:0000313" key="5">
    <source>
        <dbReference type="Proteomes" id="UP000001542"/>
    </source>
</evidence>
<proteinExistence type="predicted"/>
<name>A2DC89_TRIV3</name>
<evidence type="ECO:0000256" key="1">
    <source>
        <dbReference type="ARBA" id="ARBA00023054"/>
    </source>
</evidence>
<gene>
    <name evidence="4" type="ORF">TVAG_248850</name>
</gene>
<dbReference type="RefSeq" id="XP_001582812.1">
    <property type="nucleotide sequence ID" value="XM_001582762.1"/>
</dbReference>
<keyword evidence="5" id="KW-1185">Reference proteome</keyword>
<dbReference type="AlphaFoldDB" id="A2DC89"/>
<dbReference type="InParanoid" id="A2DC89"/>
<dbReference type="Pfam" id="PF15739">
    <property type="entry name" value="TSNAXIP1_N"/>
    <property type="match status" value="1"/>
</dbReference>
<feature type="domain" description="Translin-associated factor X-interacting protein 1 N-terminal" evidence="3">
    <location>
        <begin position="45"/>
        <end position="151"/>
    </location>
</feature>
<dbReference type="InterPro" id="IPR032755">
    <property type="entry name" value="TSNAXIP1_N"/>
</dbReference>
<reference evidence="4" key="2">
    <citation type="journal article" date="2007" name="Science">
        <title>Draft genome sequence of the sexually transmitted pathogen Trichomonas vaginalis.</title>
        <authorList>
            <person name="Carlton J.M."/>
            <person name="Hirt R.P."/>
            <person name="Silva J.C."/>
            <person name="Delcher A.L."/>
            <person name="Schatz M."/>
            <person name="Zhao Q."/>
            <person name="Wortman J.R."/>
            <person name="Bidwell S.L."/>
            <person name="Alsmark U.C.M."/>
            <person name="Besteiro S."/>
            <person name="Sicheritz-Ponten T."/>
            <person name="Noel C.J."/>
            <person name="Dacks J.B."/>
            <person name="Foster P.G."/>
            <person name="Simillion C."/>
            <person name="Van de Peer Y."/>
            <person name="Miranda-Saavedra D."/>
            <person name="Barton G.J."/>
            <person name="Westrop G.D."/>
            <person name="Mueller S."/>
            <person name="Dessi D."/>
            <person name="Fiori P.L."/>
            <person name="Ren Q."/>
            <person name="Paulsen I."/>
            <person name="Zhang H."/>
            <person name="Bastida-Corcuera F.D."/>
            <person name="Simoes-Barbosa A."/>
            <person name="Brown M.T."/>
            <person name="Hayes R.D."/>
            <person name="Mukherjee M."/>
            <person name="Okumura C.Y."/>
            <person name="Schneider R."/>
            <person name="Smith A.J."/>
            <person name="Vanacova S."/>
            <person name="Villalvazo M."/>
            <person name="Haas B.J."/>
            <person name="Pertea M."/>
            <person name="Feldblyum T.V."/>
            <person name="Utterback T.R."/>
            <person name="Shu C.L."/>
            <person name="Osoegawa K."/>
            <person name="de Jong P.J."/>
            <person name="Hrdy I."/>
            <person name="Horvathova L."/>
            <person name="Zubacova Z."/>
            <person name="Dolezal P."/>
            <person name="Malik S.B."/>
            <person name="Logsdon J.M. Jr."/>
            <person name="Henze K."/>
            <person name="Gupta A."/>
            <person name="Wang C.C."/>
            <person name="Dunne R.L."/>
            <person name="Upcroft J.A."/>
            <person name="Upcroft P."/>
            <person name="White O."/>
            <person name="Salzberg S.L."/>
            <person name="Tang P."/>
            <person name="Chiu C.-H."/>
            <person name="Lee Y.-S."/>
            <person name="Embley T.M."/>
            <person name="Coombs G.H."/>
            <person name="Mottram J.C."/>
            <person name="Tachezy J."/>
            <person name="Fraser-Liggett C.M."/>
            <person name="Johnson P.J."/>
        </authorList>
    </citation>
    <scope>NUCLEOTIDE SEQUENCE [LARGE SCALE GENOMIC DNA]</scope>
    <source>
        <strain evidence="4">G3</strain>
    </source>
</reference>
<feature type="coiled-coil region" evidence="2">
    <location>
        <begin position="224"/>
        <end position="300"/>
    </location>
</feature>
<dbReference type="SMR" id="A2DC89"/>
<evidence type="ECO:0000259" key="3">
    <source>
        <dbReference type="Pfam" id="PF15739"/>
    </source>
</evidence>
<accession>A2DC89</accession>
<evidence type="ECO:0000313" key="4">
    <source>
        <dbReference type="EMBL" id="EAY21826.1"/>
    </source>
</evidence>
<dbReference type="KEGG" id="tva:5467391"/>
<reference evidence="4" key="1">
    <citation type="submission" date="2006-10" db="EMBL/GenBank/DDBJ databases">
        <authorList>
            <person name="Amadeo P."/>
            <person name="Zhao Q."/>
            <person name="Wortman J."/>
            <person name="Fraser-Liggett C."/>
            <person name="Carlton J."/>
        </authorList>
    </citation>
    <scope>NUCLEOTIDE SEQUENCE</scope>
    <source>
        <strain evidence="4">G3</strain>
    </source>
</reference>
<dbReference type="EMBL" id="DS113187">
    <property type="protein sequence ID" value="EAY21826.1"/>
    <property type="molecule type" value="Genomic_DNA"/>
</dbReference>
<dbReference type="VEuPathDB" id="TrichDB:TVAG_248850"/>
<organism evidence="4 5">
    <name type="scientific">Trichomonas vaginalis (strain ATCC PRA-98 / G3)</name>
    <dbReference type="NCBI Taxonomy" id="412133"/>
    <lineage>
        <taxon>Eukaryota</taxon>
        <taxon>Metamonada</taxon>
        <taxon>Parabasalia</taxon>
        <taxon>Trichomonadida</taxon>
        <taxon>Trichomonadidae</taxon>
        <taxon>Trichomonas</taxon>
    </lineage>
</organism>
<protein>
    <recommendedName>
        <fullName evidence="3">Translin-associated factor X-interacting protein 1 N-terminal domain-containing protein</fullName>
    </recommendedName>
</protein>